<dbReference type="FunFam" id="1.10.1220.70:FF:000001">
    <property type="entry name" value="Olfactory receptor"/>
    <property type="match status" value="1"/>
</dbReference>
<dbReference type="InterPro" id="IPR050516">
    <property type="entry name" value="Olfactory_GPCR"/>
</dbReference>
<feature type="domain" description="G-protein coupled receptors family 1 profile" evidence="12">
    <location>
        <begin position="38"/>
        <end position="250"/>
    </location>
</feature>
<feature type="transmembrane region" description="Helical" evidence="11">
    <location>
        <begin position="240"/>
        <end position="260"/>
    </location>
</feature>
<feature type="transmembrane region" description="Helical" evidence="11">
    <location>
        <begin position="59"/>
        <end position="78"/>
    </location>
</feature>
<dbReference type="AlphaFoldDB" id="A0A8D0G055"/>
<evidence type="ECO:0000256" key="8">
    <source>
        <dbReference type="ARBA" id="ARBA00023136"/>
    </source>
</evidence>
<keyword evidence="4 11" id="KW-0812">Transmembrane</keyword>
<reference evidence="13" key="1">
    <citation type="submission" date="2025-08" db="UniProtKB">
        <authorList>
            <consortium name="Ensembl"/>
        </authorList>
    </citation>
    <scope>IDENTIFICATION</scope>
</reference>
<dbReference type="SUPFAM" id="SSF81321">
    <property type="entry name" value="Family A G protein-coupled receptor-like"/>
    <property type="match status" value="1"/>
</dbReference>
<feature type="transmembrane region" description="Helical" evidence="11">
    <location>
        <begin position="208"/>
        <end position="228"/>
    </location>
</feature>
<keyword evidence="10" id="KW-0807">Transducer</keyword>
<evidence type="ECO:0000256" key="4">
    <source>
        <dbReference type="ARBA" id="ARBA00022692"/>
    </source>
</evidence>
<keyword evidence="14" id="KW-1185">Reference proteome</keyword>
<dbReference type="InterPro" id="IPR000725">
    <property type="entry name" value="Olfact_rcpt"/>
</dbReference>
<dbReference type="GO" id="GO:0004984">
    <property type="term" value="F:olfactory receptor activity"/>
    <property type="evidence" value="ECO:0007669"/>
    <property type="project" value="InterPro"/>
</dbReference>
<evidence type="ECO:0000256" key="9">
    <source>
        <dbReference type="ARBA" id="ARBA00023170"/>
    </source>
</evidence>
<dbReference type="PRINTS" id="PR00237">
    <property type="entry name" value="GPCRRHODOPSN"/>
</dbReference>
<evidence type="ECO:0000313" key="14">
    <source>
        <dbReference type="Proteomes" id="UP000694392"/>
    </source>
</evidence>
<dbReference type="PRINTS" id="PR00245">
    <property type="entry name" value="OLFACTORYR"/>
</dbReference>
<dbReference type="InterPro" id="IPR017452">
    <property type="entry name" value="GPCR_Rhodpsn_7TM"/>
</dbReference>
<dbReference type="GeneTree" id="ENSGT00940000162666"/>
<evidence type="ECO:0000256" key="10">
    <source>
        <dbReference type="ARBA" id="ARBA00023224"/>
    </source>
</evidence>
<evidence type="ECO:0000256" key="7">
    <source>
        <dbReference type="ARBA" id="ARBA00023040"/>
    </source>
</evidence>
<keyword evidence="5" id="KW-0716">Sensory transduction</keyword>
<dbReference type="InterPro" id="IPR000276">
    <property type="entry name" value="GPCR_Rhodpsn"/>
</dbReference>
<keyword evidence="9" id="KW-0675">Receptor</keyword>
<dbReference type="Pfam" id="PF13853">
    <property type="entry name" value="7tm_4"/>
    <property type="match status" value="1"/>
</dbReference>
<evidence type="ECO:0000256" key="11">
    <source>
        <dbReference type="SAM" id="Phobius"/>
    </source>
</evidence>
<name>A0A8D0G055_SPHPU</name>
<keyword evidence="6 11" id="KW-1133">Transmembrane helix</keyword>
<proteinExistence type="inferred from homology"/>
<feature type="transmembrane region" description="Helical" evidence="11">
    <location>
        <begin position="20"/>
        <end position="47"/>
    </location>
</feature>
<comment type="similarity">
    <text evidence="2">Belongs to the G-protein coupled receptor 1 family.</text>
</comment>
<feature type="transmembrane region" description="Helical" evidence="11">
    <location>
        <begin position="98"/>
        <end position="117"/>
    </location>
</feature>
<dbReference type="PANTHER" id="PTHR26452">
    <property type="entry name" value="OLFACTORY RECEPTOR"/>
    <property type="match status" value="1"/>
</dbReference>
<dbReference type="Ensembl" id="ENSSPUT00000000650.1">
    <property type="protein sequence ID" value="ENSSPUP00000000610.1"/>
    <property type="gene ID" value="ENSSPUG00000000539.1"/>
</dbReference>
<dbReference type="GO" id="GO:0004930">
    <property type="term" value="F:G protein-coupled receptor activity"/>
    <property type="evidence" value="ECO:0007669"/>
    <property type="project" value="UniProtKB-KW"/>
</dbReference>
<dbReference type="OMA" id="IMNHYMC"/>
<dbReference type="GO" id="GO:0005886">
    <property type="term" value="C:plasma membrane"/>
    <property type="evidence" value="ECO:0007669"/>
    <property type="project" value="UniProtKB-SubCell"/>
</dbReference>
<keyword evidence="8 11" id="KW-0472">Membrane</keyword>
<keyword evidence="5" id="KW-0552">Olfaction</keyword>
<feature type="transmembrane region" description="Helical" evidence="11">
    <location>
        <begin position="138"/>
        <end position="161"/>
    </location>
</feature>
<reference evidence="13" key="2">
    <citation type="submission" date="2025-09" db="UniProtKB">
        <authorList>
            <consortium name="Ensembl"/>
        </authorList>
    </citation>
    <scope>IDENTIFICATION</scope>
</reference>
<evidence type="ECO:0000256" key="3">
    <source>
        <dbReference type="ARBA" id="ARBA00022475"/>
    </source>
</evidence>
<dbReference type="Gene3D" id="1.20.1070.10">
    <property type="entry name" value="Rhodopsin 7-helix transmembrane proteins"/>
    <property type="match status" value="1"/>
</dbReference>
<feature type="transmembrane region" description="Helical" evidence="11">
    <location>
        <begin position="181"/>
        <end position="203"/>
    </location>
</feature>
<evidence type="ECO:0000256" key="2">
    <source>
        <dbReference type="ARBA" id="ARBA00010663"/>
    </source>
</evidence>
<accession>A0A8D0G055</accession>
<sequence length="301" mass="34108">MNRSTVTTFIMTGLLDQPQLQSLLFILFLLIYILALVGNLAIIVAIFANPKLHRPMYFFLFQLAIVDIVCASTIIPHMLRNLASATKTISFSGCVTQLYSFTWCLGAEMVLFTVMAYDRYVAVCHPLRYSIMMSKSMCLGLSTVVIVIAVVNSCIHTGLILRLTFCGPNVINHFFCEIPPLLVLSCSPVWINEIMVFTADIFLAMGDFLLTCLSYLSLYYSTVIYTYIRPASTYSFKRDKIVAALYTLVTPTLNPMVYTLRNKEVKVAIKSVLLLLTNRLWHRNFKHFHIKPKVLESHDSA</sequence>
<keyword evidence="3" id="KW-1003">Cell membrane</keyword>
<evidence type="ECO:0000259" key="12">
    <source>
        <dbReference type="PROSITE" id="PS50262"/>
    </source>
</evidence>
<dbReference type="Proteomes" id="UP000694392">
    <property type="component" value="Unplaced"/>
</dbReference>
<evidence type="ECO:0000313" key="13">
    <source>
        <dbReference type="Ensembl" id="ENSSPUP00000000610.1"/>
    </source>
</evidence>
<keyword evidence="7" id="KW-0297">G-protein coupled receptor</keyword>
<comment type="subcellular location">
    <subcellularLocation>
        <location evidence="1">Cell membrane</location>
        <topology evidence="1">Multi-pass membrane protein</topology>
    </subcellularLocation>
</comment>
<evidence type="ECO:0000256" key="1">
    <source>
        <dbReference type="ARBA" id="ARBA00004651"/>
    </source>
</evidence>
<protein>
    <recommendedName>
        <fullName evidence="12">G-protein coupled receptors family 1 profile domain-containing protein</fullName>
    </recommendedName>
</protein>
<dbReference type="PROSITE" id="PS50262">
    <property type="entry name" value="G_PROTEIN_RECEP_F1_2"/>
    <property type="match status" value="1"/>
</dbReference>
<organism evidence="13 14">
    <name type="scientific">Sphenodon punctatus</name>
    <name type="common">Tuatara</name>
    <name type="synonym">Hatteria punctata</name>
    <dbReference type="NCBI Taxonomy" id="8508"/>
    <lineage>
        <taxon>Eukaryota</taxon>
        <taxon>Metazoa</taxon>
        <taxon>Chordata</taxon>
        <taxon>Craniata</taxon>
        <taxon>Vertebrata</taxon>
        <taxon>Euteleostomi</taxon>
        <taxon>Lepidosauria</taxon>
        <taxon>Sphenodontia</taxon>
        <taxon>Sphenodontidae</taxon>
        <taxon>Sphenodon</taxon>
    </lineage>
</organism>
<evidence type="ECO:0000256" key="5">
    <source>
        <dbReference type="ARBA" id="ARBA00022725"/>
    </source>
</evidence>
<dbReference type="FunFam" id="1.20.1070.10:FF:000015">
    <property type="entry name" value="Olfactory receptor"/>
    <property type="match status" value="1"/>
</dbReference>
<evidence type="ECO:0000256" key="6">
    <source>
        <dbReference type="ARBA" id="ARBA00022989"/>
    </source>
</evidence>